<dbReference type="EMBL" id="LSYV01000037">
    <property type="protein sequence ID" value="KXZ47309.1"/>
    <property type="molecule type" value="Genomic_DNA"/>
</dbReference>
<keyword evidence="3" id="KW-1185">Reference proteome</keyword>
<reference evidence="3" key="1">
    <citation type="journal article" date="2016" name="Nat. Commun.">
        <title>The Gonium pectorale genome demonstrates co-option of cell cycle regulation during the evolution of multicellularity.</title>
        <authorList>
            <person name="Hanschen E.R."/>
            <person name="Marriage T.N."/>
            <person name="Ferris P.J."/>
            <person name="Hamaji T."/>
            <person name="Toyoda A."/>
            <person name="Fujiyama A."/>
            <person name="Neme R."/>
            <person name="Noguchi H."/>
            <person name="Minakuchi Y."/>
            <person name="Suzuki M."/>
            <person name="Kawai-Toyooka H."/>
            <person name="Smith D.R."/>
            <person name="Sparks H."/>
            <person name="Anderson J."/>
            <person name="Bakaric R."/>
            <person name="Luria V."/>
            <person name="Karger A."/>
            <person name="Kirschner M.W."/>
            <person name="Durand P.M."/>
            <person name="Michod R.E."/>
            <person name="Nozaki H."/>
            <person name="Olson B.J."/>
        </authorList>
    </citation>
    <scope>NUCLEOTIDE SEQUENCE [LARGE SCALE GENOMIC DNA]</scope>
    <source>
        <strain evidence="3">NIES-2863</strain>
    </source>
</reference>
<comment type="caution">
    <text evidence="2">The sequence shown here is derived from an EMBL/GenBank/DDBJ whole genome shotgun (WGS) entry which is preliminary data.</text>
</comment>
<dbReference type="Pfam" id="PF00583">
    <property type="entry name" value="Acetyltransf_1"/>
    <property type="match status" value="1"/>
</dbReference>
<evidence type="ECO:0000313" key="2">
    <source>
        <dbReference type="EMBL" id="KXZ47309.1"/>
    </source>
</evidence>
<gene>
    <name evidence="2" type="ORF">GPECTOR_36g34</name>
</gene>
<evidence type="ECO:0000259" key="1">
    <source>
        <dbReference type="PROSITE" id="PS51186"/>
    </source>
</evidence>
<dbReference type="Gene3D" id="3.40.630.30">
    <property type="match status" value="1"/>
</dbReference>
<name>A0A150GBV4_GONPE</name>
<dbReference type="Proteomes" id="UP000075714">
    <property type="component" value="Unassembled WGS sequence"/>
</dbReference>
<dbReference type="PANTHER" id="PTHR47443:SF3">
    <property type="entry name" value="GCN5-RELATED N-ACETYLTRANSFERASE 4, CHLOROPLASTIC"/>
    <property type="match status" value="1"/>
</dbReference>
<feature type="domain" description="N-acetyltransferase" evidence="1">
    <location>
        <begin position="1"/>
        <end position="142"/>
    </location>
</feature>
<dbReference type="InterPro" id="IPR000182">
    <property type="entry name" value="GNAT_dom"/>
</dbReference>
<dbReference type="SUPFAM" id="SSF55729">
    <property type="entry name" value="Acyl-CoA N-acyltransferases (Nat)"/>
    <property type="match status" value="1"/>
</dbReference>
<dbReference type="InterPro" id="IPR016181">
    <property type="entry name" value="Acyl_CoA_acyltransferase"/>
</dbReference>
<organism evidence="2 3">
    <name type="scientific">Gonium pectorale</name>
    <name type="common">Green alga</name>
    <dbReference type="NCBI Taxonomy" id="33097"/>
    <lineage>
        <taxon>Eukaryota</taxon>
        <taxon>Viridiplantae</taxon>
        <taxon>Chlorophyta</taxon>
        <taxon>core chlorophytes</taxon>
        <taxon>Chlorophyceae</taxon>
        <taxon>CS clade</taxon>
        <taxon>Chlamydomonadales</taxon>
        <taxon>Volvocaceae</taxon>
        <taxon>Gonium</taxon>
    </lineage>
</organism>
<dbReference type="AlphaFoldDB" id="A0A150GBV4"/>
<evidence type="ECO:0000313" key="3">
    <source>
        <dbReference type="Proteomes" id="UP000075714"/>
    </source>
</evidence>
<dbReference type="OrthoDB" id="249099at2759"/>
<dbReference type="PANTHER" id="PTHR47443">
    <property type="entry name" value="ACYL-COA N-ACYLTRANSFERASES (NAT) SUPERFAMILY PROTEIN"/>
    <property type="match status" value="1"/>
</dbReference>
<dbReference type="GO" id="GO:0008080">
    <property type="term" value="F:N-acetyltransferase activity"/>
    <property type="evidence" value="ECO:0007669"/>
    <property type="project" value="TreeGrafter"/>
</dbReference>
<sequence>MAFGRGNFPGVESEALDRLESRYANVIEEGMAVKIVDALEAKRQPEALLPPPFPSNKPFRLYVSNMSVLPAHRRRGLAKRLLGECERVARLWGHTSLWLHVKRNNAAAAALYASMGYRPVDEGGLRLLPGPLSQLLMCKELPPLRNGCPLVLTRGGVAAAAGDAGGGARPAAGSGAGDVVQGVTGAARAADGVFVWNAVVADRTEDESA</sequence>
<dbReference type="CDD" id="cd04301">
    <property type="entry name" value="NAT_SF"/>
    <property type="match status" value="1"/>
</dbReference>
<dbReference type="PROSITE" id="PS51186">
    <property type="entry name" value="GNAT"/>
    <property type="match status" value="1"/>
</dbReference>
<protein>
    <recommendedName>
        <fullName evidence="1">N-acetyltransferase domain-containing protein</fullName>
    </recommendedName>
</protein>
<dbReference type="GO" id="GO:0009507">
    <property type="term" value="C:chloroplast"/>
    <property type="evidence" value="ECO:0007669"/>
    <property type="project" value="TreeGrafter"/>
</dbReference>
<accession>A0A150GBV4</accession>
<proteinExistence type="predicted"/>